<dbReference type="RefSeq" id="WP_054637661.1">
    <property type="nucleotide sequence ID" value="NZ_JBHSOZ010000003.1"/>
</dbReference>
<evidence type="ECO:0000313" key="1">
    <source>
        <dbReference type="EMBL" id="MFC5712818.1"/>
    </source>
</evidence>
<dbReference type="EMBL" id="JBHSOZ010000003">
    <property type="protein sequence ID" value="MFC5712818.1"/>
    <property type="molecule type" value="Genomic_DNA"/>
</dbReference>
<name>A0ABW0YK53_9BACI</name>
<gene>
    <name evidence="1" type="ORF">ACFPU1_08490</name>
</gene>
<accession>A0ABW0YK53</accession>
<comment type="caution">
    <text evidence="1">The sequence shown here is derived from an EMBL/GenBank/DDBJ whole genome shotgun (WGS) entry which is preliminary data.</text>
</comment>
<protein>
    <submittedName>
        <fullName evidence="1">Uncharacterized protein</fullName>
    </submittedName>
</protein>
<sequence length="62" mass="7154">MEQIQLNDLLEFFSPEWISLLSVEERDVPIVLQDGLGNLEKKDLLEIVEAVIMQQGERTVQN</sequence>
<reference evidence="2" key="1">
    <citation type="journal article" date="2019" name="Int. J. Syst. Evol. Microbiol.">
        <title>The Global Catalogue of Microorganisms (GCM) 10K type strain sequencing project: providing services to taxonomists for standard genome sequencing and annotation.</title>
        <authorList>
            <consortium name="The Broad Institute Genomics Platform"/>
            <consortium name="The Broad Institute Genome Sequencing Center for Infectious Disease"/>
            <person name="Wu L."/>
            <person name="Ma J."/>
        </authorList>
    </citation>
    <scope>NUCLEOTIDE SEQUENCE [LARGE SCALE GENOMIC DNA]</scope>
    <source>
        <strain evidence="2">CECT 7184</strain>
    </source>
</reference>
<dbReference type="Proteomes" id="UP001596142">
    <property type="component" value="Unassembled WGS sequence"/>
</dbReference>
<keyword evidence="2" id="KW-1185">Reference proteome</keyword>
<evidence type="ECO:0000313" key="2">
    <source>
        <dbReference type="Proteomes" id="UP001596142"/>
    </source>
</evidence>
<organism evidence="1 2">
    <name type="scientific">Thalassorhabdus alkalitolerans</name>
    <dbReference type="NCBI Taxonomy" id="2282697"/>
    <lineage>
        <taxon>Bacteria</taxon>
        <taxon>Bacillati</taxon>
        <taxon>Bacillota</taxon>
        <taxon>Bacilli</taxon>
        <taxon>Bacillales</taxon>
        <taxon>Bacillaceae</taxon>
        <taxon>Thalassorhabdus</taxon>
    </lineage>
</organism>
<proteinExistence type="predicted"/>